<accession>A0A0G0WKZ5</accession>
<dbReference type="Pfam" id="PF00886">
    <property type="entry name" value="Ribosomal_S16"/>
    <property type="match status" value="1"/>
</dbReference>
<comment type="caution">
    <text evidence="5">The sequence shown here is derived from an EMBL/GenBank/DDBJ whole genome shotgun (WGS) entry which is preliminary data.</text>
</comment>
<dbReference type="PATRIC" id="fig|1618429.3.peg.531"/>
<protein>
    <recommendedName>
        <fullName evidence="3">Small ribosomal subunit protein bS16</fullName>
    </recommendedName>
</protein>
<comment type="similarity">
    <text evidence="3">Belongs to the bacterial ribosomal protein bS16 family.</text>
</comment>
<dbReference type="GO" id="GO:0015935">
    <property type="term" value="C:small ribosomal subunit"/>
    <property type="evidence" value="ECO:0007669"/>
    <property type="project" value="TreeGrafter"/>
</dbReference>
<name>A0A0G0WKZ5_9BACT</name>
<feature type="compositionally biased region" description="Polar residues" evidence="4">
    <location>
        <begin position="109"/>
        <end position="120"/>
    </location>
</feature>
<dbReference type="GO" id="GO:0005737">
    <property type="term" value="C:cytoplasm"/>
    <property type="evidence" value="ECO:0007669"/>
    <property type="project" value="UniProtKB-ARBA"/>
</dbReference>
<dbReference type="AlphaFoldDB" id="A0A0G0WKZ5"/>
<feature type="compositionally biased region" description="Basic and acidic residues" evidence="4">
    <location>
        <begin position="93"/>
        <end position="104"/>
    </location>
</feature>
<evidence type="ECO:0000313" key="6">
    <source>
        <dbReference type="Proteomes" id="UP000034753"/>
    </source>
</evidence>
<evidence type="ECO:0000256" key="4">
    <source>
        <dbReference type="SAM" id="MobiDB-lite"/>
    </source>
</evidence>
<dbReference type="PANTHER" id="PTHR12919:SF20">
    <property type="entry name" value="SMALL RIBOSOMAL SUBUNIT PROTEIN BS16M"/>
    <property type="match status" value="1"/>
</dbReference>
<gene>
    <name evidence="3" type="primary">rpsP</name>
    <name evidence="5" type="ORF">UU67_C0023G0006</name>
</gene>
<evidence type="ECO:0000313" key="5">
    <source>
        <dbReference type="EMBL" id="KKS13484.1"/>
    </source>
</evidence>
<evidence type="ECO:0000256" key="2">
    <source>
        <dbReference type="ARBA" id="ARBA00023274"/>
    </source>
</evidence>
<dbReference type="NCBIfam" id="TIGR00002">
    <property type="entry name" value="S16"/>
    <property type="match status" value="1"/>
</dbReference>
<dbReference type="Gene3D" id="3.30.1320.10">
    <property type="match status" value="1"/>
</dbReference>
<reference evidence="5 6" key="1">
    <citation type="journal article" date="2015" name="Nature">
        <title>rRNA introns, odd ribosomes, and small enigmatic genomes across a large radiation of phyla.</title>
        <authorList>
            <person name="Brown C.T."/>
            <person name="Hug L.A."/>
            <person name="Thomas B.C."/>
            <person name="Sharon I."/>
            <person name="Castelle C.J."/>
            <person name="Singh A."/>
            <person name="Wilkins M.J."/>
            <person name="Williams K.H."/>
            <person name="Banfield J.F."/>
        </authorList>
    </citation>
    <scope>NUCLEOTIDE SEQUENCE [LARGE SCALE GENOMIC DNA]</scope>
</reference>
<dbReference type="PANTHER" id="PTHR12919">
    <property type="entry name" value="30S RIBOSOMAL PROTEIN S16"/>
    <property type="match status" value="1"/>
</dbReference>
<dbReference type="SUPFAM" id="SSF54565">
    <property type="entry name" value="Ribosomal protein S16"/>
    <property type="match status" value="1"/>
</dbReference>
<proteinExistence type="inferred from homology"/>
<feature type="region of interest" description="Disordered" evidence="4">
    <location>
        <begin position="71"/>
        <end position="120"/>
    </location>
</feature>
<keyword evidence="1 3" id="KW-0689">Ribosomal protein</keyword>
<organism evidence="5 6">
    <name type="scientific">Candidatus Daviesbacteria bacterium GW2011_GWB1_41_5</name>
    <dbReference type="NCBI Taxonomy" id="1618429"/>
    <lineage>
        <taxon>Bacteria</taxon>
        <taxon>Candidatus Daviesiibacteriota</taxon>
    </lineage>
</organism>
<dbReference type="HAMAP" id="MF_00385">
    <property type="entry name" value="Ribosomal_bS16"/>
    <property type="match status" value="1"/>
</dbReference>
<dbReference type="EMBL" id="LCBN01000023">
    <property type="protein sequence ID" value="KKS13484.1"/>
    <property type="molecule type" value="Genomic_DNA"/>
</dbReference>
<keyword evidence="2 3" id="KW-0687">Ribonucleoprotein</keyword>
<sequence length="120" mass="13965">MAVKIRLMRIGAKKRPFYRVVAVDERRKRTGAYIELLGTYNPLTEPHEIILKKDRIDYWIKNGAQLSHGYLRITKQAPQKPPRKPKKSQVEGAPKEIKEEKTEEAPVETNEQPTTDQEKK</sequence>
<dbReference type="Proteomes" id="UP000034753">
    <property type="component" value="Unassembled WGS sequence"/>
</dbReference>
<evidence type="ECO:0000256" key="3">
    <source>
        <dbReference type="HAMAP-Rule" id="MF_00385"/>
    </source>
</evidence>
<dbReference type="InterPro" id="IPR000307">
    <property type="entry name" value="Ribosomal_bS16"/>
</dbReference>
<evidence type="ECO:0000256" key="1">
    <source>
        <dbReference type="ARBA" id="ARBA00022980"/>
    </source>
</evidence>
<dbReference type="GO" id="GO:0006412">
    <property type="term" value="P:translation"/>
    <property type="evidence" value="ECO:0007669"/>
    <property type="project" value="UniProtKB-UniRule"/>
</dbReference>
<dbReference type="InterPro" id="IPR023803">
    <property type="entry name" value="Ribosomal_bS16_dom_sf"/>
</dbReference>
<dbReference type="GO" id="GO:0003735">
    <property type="term" value="F:structural constituent of ribosome"/>
    <property type="evidence" value="ECO:0007669"/>
    <property type="project" value="InterPro"/>
</dbReference>